<keyword evidence="3 9" id="KW-0808">Transferase</keyword>
<evidence type="ECO:0000256" key="7">
    <source>
        <dbReference type="SAM" id="Phobius"/>
    </source>
</evidence>
<sequence length="559" mass="63461">MSLVPLRLHPTIQSWFTSAWSNPSRPVWAWWTLLLLLIGIEAFGHDQIKTAQMLTLALPFLLILLLPIANKRYFQLRKLIVCTALVSFVMDSVLRHFISEAYQAAPDSSMVLSAVANTSLLESTEFIASYATPIIHLLFISAFTIGLVIILINAASASQENAEQFQMKTFWLKALLVLAILLCAIGYASKPWRKLHPLFFWPRISLVAIELRTSWHDLRAQRQQQLKFAQSLQPIVDNSESSTVVLILSDSLNRDNMSTHGYHRPTSPRLLELTKRMPEHLINFRYAWSVEAATLASLESFFYLDTPSAKPVHLLALAKAAGYHITWISNHDGQAIEQEHARFADHLEMLNNIPGRDSHSSDSSTHQPLSAALARPVQRKLIVVHMLGAHPQYKMRYPENANAFADVTDKVTRDLEKQGRSNWLIEKRNEYDAAILNHDTQVVKTLELTQQALSETQRGVWIFVSDHGQEVGHSRNHAGHSASTPAGFRIPAFIWNKHPPAQANPAFAQRPFRLDWLGWTMLSLMDIRWNGQQTSKDILSQEYQFKNPKLGIPIQTFRN</sequence>
<dbReference type="InterPro" id="IPR000917">
    <property type="entry name" value="Sulfatase_N"/>
</dbReference>
<dbReference type="Proteomes" id="UP000643610">
    <property type="component" value="Unassembled WGS sequence"/>
</dbReference>
<dbReference type="PANTHER" id="PTHR30443">
    <property type="entry name" value="INNER MEMBRANE PROTEIN"/>
    <property type="match status" value="1"/>
</dbReference>
<proteinExistence type="predicted"/>
<evidence type="ECO:0000256" key="4">
    <source>
        <dbReference type="ARBA" id="ARBA00022692"/>
    </source>
</evidence>
<gene>
    <name evidence="9" type="ORF">H8K33_07280</name>
</gene>
<comment type="caution">
    <text evidence="9">The sequence shown here is derived from an EMBL/GenBank/DDBJ whole genome shotgun (WGS) entry which is preliminary data.</text>
</comment>
<evidence type="ECO:0000313" key="10">
    <source>
        <dbReference type="Proteomes" id="UP000643610"/>
    </source>
</evidence>
<dbReference type="RefSeq" id="WP_186890310.1">
    <property type="nucleotide sequence ID" value="NZ_JACOFU010000002.1"/>
</dbReference>
<evidence type="ECO:0000256" key="1">
    <source>
        <dbReference type="ARBA" id="ARBA00004651"/>
    </source>
</evidence>
<dbReference type="Gene3D" id="3.40.720.10">
    <property type="entry name" value="Alkaline Phosphatase, subunit A"/>
    <property type="match status" value="1"/>
</dbReference>
<reference evidence="9 10" key="1">
    <citation type="submission" date="2020-08" db="EMBL/GenBank/DDBJ databases">
        <title>Novel species isolated from subtropical streams in China.</title>
        <authorList>
            <person name="Lu H."/>
        </authorList>
    </citation>
    <scope>NUCLEOTIDE SEQUENCE [LARGE SCALE GENOMIC DNA]</scope>
    <source>
        <strain evidence="9 10">KCTC 52442</strain>
    </source>
</reference>
<evidence type="ECO:0000259" key="8">
    <source>
        <dbReference type="Pfam" id="PF00884"/>
    </source>
</evidence>
<dbReference type="SUPFAM" id="SSF53649">
    <property type="entry name" value="Alkaline phosphatase-like"/>
    <property type="match status" value="1"/>
</dbReference>
<feature type="transmembrane region" description="Helical" evidence="7">
    <location>
        <begin position="134"/>
        <end position="158"/>
    </location>
</feature>
<evidence type="ECO:0000256" key="2">
    <source>
        <dbReference type="ARBA" id="ARBA00022475"/>
    </source>
</evidence>
<dbReference type="CDD" id="cd16017">
    <property type="entry name" value="LptA"/>
    <property type="match status" value="1"/>
</dbReference>
<dbReference type="Pfam" id="PF00884">
    <property type="entry name" value="Sulfatase"/>
    <property type="match status" value="1"/>
</dbReference>
<evidence type="ECO:0000313" key="9">
    <source>
        <dbReference type="EMBL" id="MBC3831305.1"/>
    </source>
</evidence>
<keyword evidence="5 7" id="KW-1133">Transmembrane helix</keyword>
<protein>
    <submittedName>
        <fullName evidence="9">Phosphoethanolamine transferase</fullName>
    </submittedName>
</protein>
<dbReference type="GO" id="GO:0016740">
    <property type="term" value="F:transferase activity"/>
    <property type="evidence" value="ECO:0007669"/>
    <property type="project" value="UniProtKB-KW"/>
</dbReference>
<dbReference type="InterPro" id="IPR040423">
    <property type="entry name" value="PEA_transferase"/>
</dbReference>
<evidence type="ECO:0000256" key="5">
    <source>
        <dbReference type="ARBA" id="ARBA00022989"/>
    </source>
</evidence>
<organism evidence="9 10">
    <name type="scientific">Undibacterium amnicola</name>
    <dbReference type="NCBI Taxonomy" id="1834038"/>
    <lineage>
        <taxon>Bacteria</taxon>
        <taxon>Pseudomonadati</taxon>
        <taxon>Pseudomonadota</taxon>
        <taxon>Betaproteobacteria</taxon>
        <taxon>Burkholderiales</taxon>
        <taxon>Oxalobacteraceae</taxon>
        <taxon>Undibacterium</taxon>
    </lineage>
</organism>
<dbReference type="InterPro" id="IPR017850">
    <property type="entry name" value="Alkaline_phosphatase_core_sf"/>
</dbReference>
<keyword evidence="6 7" id="KW-0472">Membrane</keyword>
<dbReference type="PANTHER" id="PTHR30443:SF2">
    <property type="entry name" value="PHOSPHOETHANOLAMINE TRANSFERASE EPTC"/>
    <property type="match status" value="1"/>
</dbReference>
<evidence type="ECO:0000256" key="3">
    <source>
        <dbReference type="ARBA" id="ARBA00022679"/>
    </source>
</evidence>
<feature type="domain" description="Sulfatase N-terminal" evidence="8">
    <location>
        <begin position="243"/>
        <end position="508"/>
    </location>
</feature>
<feature type="transmembrane region" description="Helical" evidence="7">
    <location>
        <begin position="27"/>
        <end position="44"/>
    </location>
</feature>
<keyword evidence="4 7" id="KW-0812">Transmembrane</keyword>
<dbReference type="InterPro" id="IPR058130">
    <property type="entry name" value="PEA_transf_C"/>
</dbReference>
<name>A0ABR6XP97_9BURK</name>
<evidence type="ECO:0000256" key="6">
    <source>
        <dbReference type="ARBA" id="ARBA00023136"/>
    </source>
</evidence>
<dbReference type="EMBL" id="JACOFU010000002">
    <property type="protein sequence ID" value="MBC3831305.1"/>
    <property type="molecule type" value="Genomic_DNA"/>
</dbReference>
<comment type="subcellular location">
    <subcellularLocation>
        <location evidence="1">Cell membrane</location>
        <topology evidence="1">Multi-pass membrane protein</topology>
    </subcellularLocation>
</comment>
<feature type="transmembrane region" description="Helical" evidence="7">
    <location>
        <begin position="170"/>
        <end position="188"/>
    </location>
</feature>
<accession>A0ABR6XP97</accession>
<keyword evidence="10" id="KW-1185">Reference proteome</keyword>
<keyword evidence="2" id="KW-1003">Cell membrane</keyword>
<feature type="transmembrane region" description="Helical" evidence="7">
    <location>
        <begin position="50"/>
        <end position="67"/>
    </location>
</feature>